<dbReference type="Proteomes" id="UP000073492">
    <property type="component" value="Unassembled WGS sequence"/>
</dbReference>
<dbReference type="AlphaFoldDB" id="A0A139I4N9"/>
<evidence type="ECO:0000313" key="3">
    <source>
        <dbReference type="Proteomes" id="UP000073492"/>
    </source>
</evidence>
<name>A0A139I4N9_9PEZI</name>
<comment type="caution">
    <text evidence="2">The sequence shown here is derived from an EMBL/GenBank/DDBJ whole genome shotgun (WGS) entry which is preliminary data.</text>
</comment>
<dbReference type="EMBL" id="LFZO01000336">
    <property type="protein sequence ID" value="KXT09502.1"/>
    <property type="molecule type" value="Genomic_DNA"/>
</dbReference>
<keyword evidence="3" id="KW-1185">Reference proteome</keyword>
<feature type="region of interest" description="Disordered" evidence="1">
    <location>
        <begin position="336"/>
        <end position="363"/>
    </location>
</feature>
<protein>
    <submittedName>
        <fullName evidence="2">Uncharacterized protein</fullName>
    </submittedName>
</protein>
<feature type="region of interest" description="Disordered" evidence="1">
    <location>
        <begin position="1"/>
        <end position="29"/>
    </location>
</feature>
<evidence type="ECO:0000256" key="1">
    <source>
        <dbReference type="SAM" id="MobiDB-lite"/>
    </source>
</evidence>
<evidence type="ECO:0000313" key="2">
    <source>
        <dbReference type="EMBL" id="KXT09502.1"/>
    </source>
</evidence>
<reference evidence="2 3" key="1">
    <citation type="submission" date="2015-07" db="EMBL/GenBank/DDBJ databases">
        <title>Comparative genomics of the Sigatoka disease complex on banana suggests a link between parallel evolutionary changes in Pseudocercospora fijiensis and Pseudocercospora eumusae and increased virulence on the banana host.</title>
        <authorList>
            <person name="Chang T.-C."/>
            <person name="Salvucci A."/>
            <person name="Crous P.W."/>
            <person name="Stergiopoulos I."/>
        </authorList>
    </citation>
    <scope>NUCLEOTIDE SEQUENCE [LARGE SCALE GENOMIC DNA]</scope>
    <source>
        <strain evidence="2 3">CBS 116634</strain>
    </source>
</reference>
<gene>
    <name evidence="2" type="ORF">AC579_8007</name>
</gene>
<dbReference type="InterPro" id="IPR011990">
    <property type="entry name" value="TPR-like_helical_dom_sf"/>
</dbReference>
<proteinExistence type="predicted"/>
<dbReference type="Gene3D" id="1.25.40.10">
    <property type="entry name" value="Tetratricopeptide repeat domain"/>
    <property type="match status" value="1"/>
</dbReference>
<organism evidence="2 3">
    <name type="scientific">Pseudocercospora musae</name>
    <dbReference type="NCBI Taxonomy" id="113226"/>
    <lineage>
        <taxon>Eukaryota</taxon>
        <taxon>Fungi</taxon>
        <taxon>Dikarya</taxon>
        <taxon>Ascomycota</taxon>
        <taxon>Pezizomycotina</taxon>
        <taxon>Dothideomycetes</taxon>
        <taxon>Dothideomycetidae</taxon>
        <taxon>Mycosphaerellales</taxon>
        <taxon>Mycosphaerellaceae</taxon>
        <taxon>Pseudocercospora</taxon>
    </lineage>
</organism>
<accession>A0A139I4N9</accession>
<sequence length="363" mass="41058">MIEDSSPAIGNRQTSSTMEDSERDVSRPLFPADNARASVFSRNSAFECSREMNGNHHDQNAYYYLDSSSPALAPIEEKGRLHQAIKLGLKDIVVLGSQETGSMTMSCDHNIDLVKPTWRMVKASRPWKFSKGLIQIDSKRPMAKVVELAQAYKANEQLSAAITLLQSLAHVRNAWIAAEYCDHNLYKYLLVSALIVINDLQRAVPLWDRLLQYHHAMSEENHAYLTDIFEALLEARLVIAQKYFKQGRIAEAIDLMGRIVAGHATIFSPEVHERYAAECNPIFFYIEDLQLQQARQLLEQVSKIAHLLPEKDQVGLLELESRTWIQRGKAPLRREEAGSGNRYYGSRRTRAKTSLAARALSSS</sequence>